<comment type="similarity">
    <text evidence="1">Belongs to the LysR transcriptional regulatory family.</text>
</comment>
<keyword evidence="4" id="KW-0804">Transcription</keyword>
<dbReference type="PANTHER" id="PTHR30537:SF5">
    <property type="entry name" value="HTH-TYPE TRANSCRIPTIONAL ACTIVATOR TTDR-RELATED"/>
    <property type="match status" value="1"/>
</dbReference>
<evidence type="ECO:0000259" key="5">
    <source>
        <dbReference type="PROSITE" id="PS50931"/>
    </source>
</evidence>
<dbReference type="GO" id="GO:0006351">
    <property type="term" value="P:DNA-templated transcription"/>
    <property type="evidence" value="ECO:0007669"/>
    <property type="project" value="TreeGrafter"/>
</dbReference>
<keyword evidence="3" id="KW-0238">DNA-binding</keyword>
<gene>
    <name evidence="7" type="primary">gcvA_1</name>
    <name evidence="7" type="ORF">NCTC11621_00817</name>
    <name evidence="6" type="ORF">PA42_06820</name>
</gene>
<evidence type="ECO:0000313" key="8">
    <source>
        <dbReference type="Proteomes" id="UP000254704"/>
    </source>
</evidence>
<evidence type="ECO:0000256" key="3">
    <source>
        <dbReference type="ARBA" id="ARBA00023125"/>
    </source>
</evidence>
<dbReference type="SUPFAM" id="SSF53850">
    <property type="entry name" value="Periplasmic binding protein-like II"/>
    <property type="match status" value="1"/>
</dbReference>
<reference evidence="7 8" key="1">
    <citation type="submission" date="2018-06" db="EMBL/GenBank/DDBJ databases">
        <authorList>
            <consortium name="Pathogen Informatics"/>
            <person name="Doyle S."/>
        </authorList>
    </citation>
    <scope>NUCLEOTIDE SEQUENCE [LARGE SCALE GENOMIC DNA]</scope>
    <source>
        <strain evidence="7 8">NCTC11621</strain>
    </source>
</reference>
<dbReference type="FunFam" id="1.10.10.10:FF:000001">
    <property type="entry name" value="LysR family transcriptional regulator"/>
    <property type="match status" value="1"/>
</dbReference>
<dbReference type="GO" id="GO:0043565">
    <property type="term" value="F:sequence-specific DNA binding"/>
    <property type="evidence" value="ECO:0007669"/>
    <property type="project" value="TreeGrafter"/>
</dbReference>
<evidence type="ECO:0000313" key="6">
    <source>
        <dbReference type="EMBL" id="GJH42508.1"/>
    </source>
</evidence>
<dbReference type="Pfam" id="PF00126">
    <property type="entry name" value="HTH_1"/>
    <property type="match status" value="1"/>
</dbReference>
<protein>
    <submittedName>
        <fullName evidence="7">Glycine cleavage system transcriptional activator</fullName>
    </submittedName>
    <submittedName>
        <fullName evidence="6">HTH-type transcriptional regulator</fullName>
    </submittedName>
</protein>
<dbReference type="CDD" id="cd08422">
    <property type="entry name" value="PBP2_CrgA_like"/>
    <property type="match status" value="1"/>
</dbReference>
<evidence type="ECO:0000256" key="1">
    <source>
        <dbReference type="ARBA" id="ARBA00009437"/>
    </source>
</evidence>
<dbReference type="Gene3D" id="1.10.10.10">
    <property type="entry name" value="Winged helix-like DNA-binding domain superfamily/Winged helix DNA-binding domain"/>
    <property type="match status" value="1"/>
</dbReference>
<evidence type="ECO:0000256" key="2">
    <source>
        <dbReference type="ARBA" id="ARBA00023015"/>
    </source>
</evidence>
<evidence type="ECO:0000313" key="9">
    <source>
        <dbReference type="Proteomes" id="UP001052140"/>
    </source>
</evidence>
<dbReference type="InterPro" id="IPR005119">
    <property type="entry name" value="LysR_subst-bd"/>
</dbReference>
<feature type="domain" description="HTH lysR-type" evidence="5">
    <location>
        <begin position="1"/>
        <end position="59"/>
    </location>
</feature>
<reference evidence="6" key="2">
    <citation type="submission" date="2024-05" db="EMBL/GenBank/DDBJ databases">
        <title>Determining zoonotic pasteurella genome.</title>
        <authorList>
            <person name="Maeda T."/>
            <person name="Takahashi T."/>
            <person name="Yoshida H."/>
        </authorList>
    </citation>
    <scope>NUCLEOTIDE SEQUENCE</scope>
    <source>
        <strain evidence="6">PA42</strain>
    </source>
</reference>
<dbReference type="Pfam" id="PF03466">
    <property type="entry name" value="LysR_substrate"/>
    <property type="match status" value="1"/>
</dbReference>
<name>A0A379ETR1_9PAST</name>
<sequence>MDKLNAISIFCKVVETQSFTQAAAQQNISVAMASKLVAQLEEQLKVRLLQRTTRKISPTEAGLIYYQHCQPILVELEDAESSISNLSTSLQGNLSISVPRDFGLLFITPNLAKFVKDNPNLHIDIEFNDRMVDLVAESYDIALRIGYLQDSSLVAKRIASVSTLFVASPEYLAKRGIPKDPDDLQHHDCLLYKAIGNQIYWEFNNGKQIQRLKMNSKLICNNGLTLTELAKSGLGIINTPRFFVENELRTGELIEIFSEYQQQKLDINLVYPHRRHLPAKTKAFIEFIQALQLCPAK</sequence>
<dbReference type="InterPro" id="IPR058163">
    <property type="entry name" value="LysR-type_TF_proteobact-type"/>
</dbReference>
<dbReference type="PROSITE" id="PS50931">
    <property type="entry name" value="HTH_LYSR"/>
    <property type="match status" value="1"/>
</dbReference>
<dbReference type="InterPro" id="IPR036388">
    <property type="entry name" value="WH-like_DNA-bd_sf"/>
</dbReference>
<keyword evidence="2" id="KW-0805">Transcription regulation</keyword>
<dbReference type="Gene3D" id="3.40.190.290">
    <property type="match status" value="1"/>
</dbReference>
<dbReference type="GO" id="GO:0003700">
    <property type="term" value="F:DNA-binding transcription factor activity"/>
    <property type="evidence" value="ECO:0007669"/>
    <property type="project" value="InterPro"/>
</dbReference>
<keyword evidence="9" id="KW-1185">Reference proteome</keyword>
<dbReference type="InterPro" id="IPR000847">
    <property type="entry name" value="LysR_HTH_N"/>
</dbReference>
<proteinExistence type="inferred from homology"/>
<dbReference type="EMBL" id="BPUX01000005">
    <property type="protein sequence ID" value="GJH42508.1"/>
    <property type="molecule type" value="Genomic_DNA"/>
</dbReference>
<dbReference type="RefSeq" id="WP_049214429.1">
    <property type="nucleotide sequence ID" value="NZ_BPUX01000005.1"/>
</dbReference>
<dbReference type="Proteomes" id="UP000254704">
    <property type="component" value="Unassembled WGS sequence"/>
</dbReference>
<evidence type="ECO:0000256" key="4">
    <source>
        <dbReference type="ARBA" id="ARBA00023163"/>
    </source>
</evidence>
<dbReference type="FunFam" id="3.40.190.290:FF:000001">
    <property type="entry name" value="Transcriptional regulator, LysR family"/>
    <property type="match status" value="1"/>
</dbReference>
<dbReference type="GeneID" id="69686668"/>
<dbReference type="PANTHER" id="PTHR30537">
    <property type="entry name" value="HTH-TYPE TRANSCRIPTIONAL REGULATOR"/>
    <property type="match status" value="1"/>
</dbReference>
<dbReference type="Proteomes" id="UP001052140">
    <property type="component" value="Unassembled WGS sequence"/>
</dbReference>
<accession>A0A379ETR1</accession>
<dbReference type="SUPFAM" id="SSF46785">
    <property type="entry name" value="Winged helix' DNA-binding domain"/>
    <property type="match status" value="1"/>
</dbReference>
<evidence type="ECO:0000313" key="7">
    <source>
        <dbReference type="EMBL" id="SUC09795.1"/>
    </source>
</evidence>
<organism evidence="7 8">
    <name type="scientific">Pasteurella canis</name>
    <dbReference type="NCBI Taxonomy" id="753"/>
    <lineage>
        <taxon>Bacteria</taxon>
        <taxon>Pseudomonadati</taxon>
        <taxon>Pseudomonadota</taxon>
        <taxon>Gammaproteobacteria</taxon>
        <taxon>Pasteurellales</taxon>
        <taxon>Pasteurellaceae</taxon>
        <taxon>Pasteurella</taxon>
    </lineage>
</organism>
<dbReference type="EMBL" id="UGTV01000015">
    <property type="protein sequence ID" value="SUC09795.1"/>
    <property type="molecule type" value="Genomic_DNA"/>
</dbReference>
<dbReference type="AlphaFoldDB" id="A0A379ETR1"/>
<dbReference type="InterPro" id="IPR036390">
    <property type="entry name" value="WH_DNA-bd_sf"/>
</dbReference>